<dbReference type="Pfam" id="PF01569">
    <property type="entry name" value="PAP2"/>
    <property type="match status" value="1"/>
</dbReference>
<dbReference type="PIRSF" id="PIRSF000897">
    <property type="entry name" value="Acid_Ptase_ClsA"/>
    <property type="match status" value="1"/>
</dbReference>
<evidence type="ECO:0000313" key="4">
    <source>
        <dbReference type="EMBL" id="AWI08221.1"/>
    </source>
</evidence>
<reference evidence="4 5" key="1">
    <citation type="journal article" date="2018" name="Syst. Appl. Microbiol.">
        <title>Ereboglobus luteus gen. nov. sp. nov. from cockroach guts, and new insights into the oxygen relationship of the genera Opitutus and Didymococcus (Verrucomicrobia: Opitutaceae).</title>
        <authorList>
            <person name="Tegtmeier D."/>
            <person name="Belitz A."/>
            <person name="Radek R."/>
            <person name="Heimerl T."/>
            <person name="Brune A."/>
        </authorList>
    </citation>
    <scope>NUCLEOTIDE SEQUENCE [LARGE SCALE GENOMIC DNA]</scope>
    <source>
        <strain evidence="4 5">Ho45</strain>
    </source>
</reference>
<dbReference type="KEGG" id="elut:CKA38_02120"/>
<dbReference type="InterPro" id="IPR000326">
    <property type="entry name" value="PAP2/HPO"/>
</dbReference>
<proteinExistence type="inferred from homology"/>
<dbReference type="GO" id="GO:0030288">
    <property type="term" value="C:outer membrane-bounded periplasmic space"/>
    <property type="evidence" value="ECO:0007669"/>
    <property type="project" value="InterPro"/>
</dbReference>
<feature type="chain" id="PRO_5016172719" description="Acid phosphatase" evidence="2">
    <location>
        <begin position="19"/>
        <end position="265"/>
    </location>
</feature>
<dbReference type="InterPro" id="IPR036938">
    <property type="entry name" value="PAP2/HPO_sf"/>
</dbReference>
<sequence length="265" mass="29288">MKKLLTITLFLISGLAVAFGAPPIHHLTTEHEDILAKLTTPRFLTTNHEVILAKIPPPPANDSPAGMADVETLLQVQKDRTPEQVARAVRINAHAFLSIEEGCMGQVVFGSAFTEENLPRTAAILRQATAERRVVMIASKNQWNRVRPHKRGLGVEPCVDVPRSASYPSGHSSCGVLWAMFLGEALPEYKTLFDDAAREIMWSRVLAGAHYPSDTQAGRLLGQIIVEEMLKNQSTQNAVKEMRAELLEFLEKHPEARARAEGLKD</sequence>
<dbReference type="EC" id="3.1.3.2" evidence="1"/>
<dbReference type="PRINTS" id="PR00483">
    <property type="entry name" value="BACPHPHTASE"/>
</dbReference>
<dbReference type="RefSeq" id="WP_108824026.1">
    <property type="nucleotide sequence ID" value="NZ_CP023004.1"/>
</dbReference>
<evidence type="ECO:0000259" key="3">
    <source>
        <dbReference type="SMART" id="SM00014"/>
    </source>
</evidence>
<keyword evidence="5" id="KW-1185">Reference proteome</keyword>
<dbReference type="SUPFAM" id="SSF48317">
    <property type="entry name" value="Acid phosphatase/Vanadium-dependent haloperoxidase"/>
    <property type="match status" value="1"/>
</dbReference>
<comment type="similarity">
    <text evidence="1">Belongs to the class A bacterial acid phosphatase family.</text>
</comment>
<dbReference type="InterPro" id="IPR001011">
    <property type="entry name" value="Acid_Pase_classA_bac"/>
</dbReference>
<organism evidence="4 5">
    <name type="scientific">Ereboglobus luteus</name>
    <dbReference type="NCBI Taxonomy" id="1796921"/>
    <lineage>
        <taxon>Bacteria</taxon>
        <taxon>Pseudomonadati</taxon>
        <taxon>Verrucomicrobiota</taxon>
        <taxon>Opitutia</taxon>
        <taxon>Opitutales</taxon>
        <taxon>Opitutaceae</taxon>
        <taxon>Ereboglobus</taxon>
    </lineage>
</organism>
<accession>A0A2U8E088</accession>
<evidence type="ECO:0000256" key="1">
    <source>
        <dbReference type="PIRNR" id="PIRNR000897"/>
    </source>
</evidence>
<feature type="domain" description="Phosphatidic acid phosphatase type 2/haloperoxidase" evidence="3">
    <location>
        <begin position="118"/>
        <end position="230"/>
    </location>
</feature>
<dbReference type="AlphaFoldDB" id="A0A2U8E088"/>
<comment type="catalytic activity">
    <reaction evidence="1">
        <text>a phosphate monoester + H2O = an alcohol + phosphate</text>
        <dbReference type="Rhea" id="RHEA:15017"/>
        <dbReference type="ChEBI" id="CHEBI:15377"/>
        <dbReference type="ChEBI" id="CHEBI:30879"/>
        <dbReference type="ChEBI" id="CHEBI:43474"/>
        <dbReference type="ChEBI" id="CHEBI:67140"/>
        <dbReference type="EC" id="3.1.3.2"/>
    </reaction>
</comment>
<protein>
    <recommendedName>
        <fullName evidence="1">Acid phosphatase</fullName>
        <ecNumber evidence="1">3.1.3.2</ecNumber>
    </recommendedName>
</protein>
<dbReference type="SMART" id="SM00014">
    <property type="entry name" value="acidPPc"/>
    <property type="match status" value="1"/>
</dbReference>
<keyword evidence="1" id="KW-0378">Hydrolase</keyword>
<dbReference type="Proteomes" id="UP000244896">
    <property type="component" value="Chromosome"/>
</dbReference>
<gene>
    <name evidence="4" type="ORF">CKA38_02120</name>
</gene>
<dbReference type="OrthoDB" id="9805301at2"/>
<feature type="signal peptide" evidence="2">
    <location>
        <begin position="1"/>
        <end position="18"/>
    </location>
</feature>
<name>A0A2U8E088_9BACT</name>
<evidence type="ECO:0000256" key="2">
    <source>
        <dbReference type="SAM" id="SignalP"/>
    </source>
</evidence>
<keyword evidence="2" id="KW-0732">Signal</keyword>
<dbReference type="Gene3D" id="1.20.144.10">
    <property type="entry name" value="Phosphatidic acid phosphatase type 2/haloperoxidase"/>
    <property type="match status" value="1"/>
</dbReference>
<dbReference type="EMBL" id="CP023004">
    <property type="protein sequence ID" value="AWI08221.1"/>
    <property type="molecule type" value="Genomic_DNA"/>
</dbReference>
<evidence type="ECO:0000313" key="5">
    <source>
        <dbReference type="Proteomes" id="UP000244896"/>
    </source>
</evidence>
<dbReference type="GO" id="GO:0003993">
    <property type="term" value="F:acid phosphatase activity"/>
    <property type="evidence" value="ECO:0007669"/>
    <property type="project" value="UniProtKB-EC"/>
</dbReference>